<accession>A0A2T7DB92</accession>
<sequence length="166" mass="18663">MPTPGVRSRQKETNAEEACLRLTRAREPLTRGPKRSRGGGGGVASVITGRDEERGYPTRAPLCKLFLPSPSHIPTRKTDHNIRPRPRTPRPPQLEHASASIAAARGRWHHDRPVCVPMLRPQCRASGGHRHRLRVHRSGRSTWPRPPPSSGRHHWLQLAQHATMFV</sequence>
<protein>
    <submittedName>
        <fullName evidence="2">Uncharacterized protein</fullName>
    </submittedName>
</protein>
<keyword evidence="3" id="KW-1185">Reference proteome</keyword>
<dbReference type="Proteomes" id="UP000244336">
    <property type="component" value="Chromosome 5"/>
</dbReference>
<feature type="region of interest" description="Disordered" evidence="1">
    <location>
        <begin position="1"/>
        <end position="95"/>
    </location>
</feature>
<organism evidence="2 3">
    <name type="scientific">Panicum hallii var. hallii</name>
    <dbReference type="NCBI Taxonomy" id="1504633"/>
    <lineage>
        <taxon>Eukaryota</taxon>
        <taxon>Viridiplantae</taxon>
        <taxon>Streptophyta</taxon>
        <taxon>Embryophyta</taxon>
        <taxon>Tracheophyta</taxon>
        <taxon>Spermatophyta</taxon>
        <taxon>Magnoliopsida</taxon>
        <taxon>Liliopsida</taxon>
        <taxon>Poales</taxon>
        <taxon>Poaceae</taxon>
        <taxon>PACMAD clade</taxon>
        <taxon>Panicoideae</taxon>
        <taxon>Panicodae</taxon>
        <taxon>Paniceae</taxon>
        <taxon>Panicinae</taxon>
        <taxon>Panicum</taxon>
        <taxon>Panicum sect. Panicum</taxon>
    </lineage>
</organism>
<evidence type="ECO:0000256" key="1">
    <source>
        <dbReference type="SAM" id="MobiDB-lite"/>
    </source>
</evidence>
<evidence type="ECO:0000313" key="2">
    <source>
        <dbReference type="EMBL" id="PUZ52870.1"/>
    </source>
</evidence>
<gene>
    <name evidence="2" type="ORF">GQ55_5G008000</name>
</gene>
<dbReference type="EMBL" id="CM009753">
    <property type="protein sequence ID" value="PUZ52870.1"/>
    <property type="molecule type" value="Genomic_DNA"/>
</dbReference>
<evidence type="ECO:0000313" key="3">
    <source>
        <dbReference type="Proteomes" id="UP000244336"/>
    </source>
</evidence>
<name>A0A2T7DB92_9POAL</name>
<dbReference type="Gramene" id="PUZ52870">
    <property type="protein sequence ID" value="PUZ52870"/>
    <property type="gene ID" value="GQ55_5G008000"/>
</dbReference>
<reference evidence="2 3" key="1">
    <citation type="submission" date="2018-04" db="EMBL/GenBank/DDBJ databases">
        <title>WGS assembly of Panicum hallii var. hallii HAL2.</title>
        <authorList>
            <person name="Lovell J."/>
            <person name="Jenkins J."/>
            <person name="Lowry D."/>
            <person name="Mamidi S."/>
            <person name="Sreedasyam A."/>
            <person name="Weng X."/>
            <person name="Barry K."/>
            <person name="Bonette J."/>
            <person name="Campitelli B."/>
            <person name="Daum C."/>
            <person name="Gordon S."/>
            <person name="Gould B."/>
            <person name="Lipzen A."/>
            <person name="MacQueen A."/>
            <person name="Palacio-Mejia J."/>
            <person name="Plott C."/>
            <person name="Shakirov E."/>
            <person name="Shu S."/>
            <person name="Yoshinaga Y."/>
            <person name="Zane M."/>
            <person name="Rokhsar D."/>
            <person name="Grimwood J."/>
            <person name="Schmutz J."/>
            <person name="Juenger T."/>
        </authorList>
    </citation>
    <scope>NUCLEOTIDE SEQUENCE [LARGE SCALE GENOMIC DNA]</scope>
    <source>
        <strain evidence="3">cv. HAL2</strain>
    </source>
</reference>
<dbReference type="AlphaFoldDB" id="A0A2T7DB92"/>
<proteinExistence type="predicted"/>